<feature type="region of interest" description="Disordered" evidence="1">
    <location>
        <begin position="121"/>
        <end position="170"/>
    </location>
</feature>
<dbReference type="OrthoDB" id="5278907at2759"/>
<feature type="compositionally biased region" description="Pro residues" evidence="1">
    <location>
        <begin position="159"/>
        <end position="170"/>
    </location>
</feature>
<feature type="compositionally biased region" description="Low complexity" evidence="1">
    <location>
        <begin position="147"/>
        <end position="158"/>
    </location>
</feature>
<protein>
    <submittedName>
        <fullName evidence="2">Uncharacterized protein</fullName>
    </submittedName>
</protein>
<reference evidence="2 3" key="1">
    <citation type="submission" date="2016-07" db="EMBL/GenBank/DDBJ databases">
        <title>Pervasive Adenine N6-methylation of Active Genes in Fungi.</title>
        <authorList>
            <consortium name="DOE Joint Genome Institute"/>
            <person name="Mondo S.J."/>
            <person name="Dannebaum R.O."/>
            <person name="Kuo R.C."/>
            <person name="Labutti K."/>
            <person name="Haridas S."/>
            <person name="Kuo A."/>
            <person name="Salamov A."/>
            <person name="Ahrendt S.R."/>
            <person name="Lipzen A."/>
            <person name="Sullivan W."/>
            <person name="Andreopoulos W.B."/>
            <person name="Clum A."/>
            <person name="Lindquist E."/>
            <person name="Daum C."/>
            <person name="Ramamoorthy G.K."/>
            <person name="Gryganskyi A."/>
            <person name="Culley D."/>
            <person name="Magnuson J.K."/>
            <person name="James T.Y."/>
            <person name="O'Malley M.A."/>
            <person name="Stajich J.E."/>
            <person name="Spatafora J.W."/>
            <person name="Visel A."/>
            <person name="Grigoriev I.V."/>
        </authorList>
    </citation>
    <scope>NUCLEOTIDE SEQUENCE [LARGE SCALE GENOMIC DNA]</scope>
    <source>
        <strain evidence="2 3">CBS 115471</strain>
    </source>
</reference>
<accession>A0A1Y1ZTM8</accession>
<gene>
    <name evidence="2" type="ORF">BCR34DRAFT_480695</name>
</gene>
<evidence type="ECO:0000313" key="2">
    <source>
        <dbReference type="EMBL" id="ORY13572.1"/>
    </source>
</evidence>
<keyword evidence="3" id="KW-1185">Reference proteome</keyword>
<proteinExistence type="predicted"/>
<dbReference type="EMBL" id="MCFA01000040">
    <property type="protein sequence ID" value="ORY13572.1"/>
    <property type="molecule type" value="Genomic_DNA"/>
</dbReference>
<organism evidence="2 3">
    <name type="scientific">Clohesyomyces aquaticus</name>
    <dbReference type="NCBI Taxonomy" id="1231657"/>
    <lineage>
        <taxon>Eukaryota</taxon>
        <taxon>Fungi</taxon>
        <taxon>Dikarya</taxon>
        <taxon>Ascomycota</taxon>
        <taxon>Pezizomycotina</taxon>
        <taxon>Dothideomycetes</taxon>
        <taxon>Pleosporomycetidae</taxon>
        <taxon>Pleosporales</taxon>
        <taxon>Lindgomycetaceae</taxon>
        <taxon>Clohesyomyces</taxon>
    </lineage>
</organism>
<comment type="caution">
    <text evidence="2">The sequence shown here is derived from an EMBL/GenBank/DDBJ whole genome shotgun (WGS) entry which is preliminary data.</text>
</comment>
<evidence type="ECO:0000313" key="3">
    <source>
        <dbReference type="Proteomes" id="UP000193144"/>
    </source>
</evidence>
<dbReference type="STRING" id="1231657.A0A1Y1ZTM8"/>
<evidence type="ECO:0000256" key="1">
    <source>
        <dbReference type="SAM" id="MobiDB-lite"/>
    </source>
</evidence>
<name>A0A1Y1ZTM8_9PLEO</name>
<dbReference type="Proteomes" id="UP000193144">
    <property type="component" value="Unassembled WGS sequence"/>
</dbReference>
<dbReference type="AlphaFoldDB" id="A0A1Y1ZTM8"/>
<feature type="compositionally biased region" description="Basic and acidic residues" evidence="1">
    <location>
        <begin position="121"/>
        <end position="131"/>
    </location>
</feature>
<sequence>MFTFLKRIFSRGPKKEIPPFDFARNRFPAKKQWPPNLHELSAKQQWAIERKYKRRVLLKSIRPAWDKSLALFQWTLISGIVVYSIFFYDFPHDPTRPGAGKEPFEGPRTWMRSIGKQLWTHTEEGVTDSKARRLATPGEEGQGGGPSAAAPSADTALAPYPPSRPPGNSQ</sequence>